<dbReference type="PANTHER" id="PTHR19327:SF0">
    <property type="entry name" value="GOLGIN SUBFAMILY A MEMBER 4"/>
    <property type="match status" value="1"/>
</dbReference>
<gene>
    <name evidence="4" type="ORF">NMOB1V02_LOCUS9396</name>
</gene>
<dbReference type="EMBL" id="OA885189">
    <property type="protein sequence ID" value="CAD7281760.1"/>
    <property type="molecule type" value="Genomic_DNA"/>
</dbReference>
<dbReference type="GO" id="GO:0048193">
    <property type="term" value="P:Golgi vesicle transport"/>
    <property type="evidence" value="ECO:0007669"/>
    <property type="project" value="TreeGrafter"/>
</dbReference>
<feature type="coiled-coil region" evidence="1">
    <location>
        <begin position="562"/>
        <end position="593"/>
    </location>
</feature>
<keyword evidence="5" id="KW-1185">Reference proteome</keyword>
<dbReference type="OrthoDB" id="5322683at2759"/>
<dbReference type="GO" id="GO:0031267">
    <property type="term" value="F:small GTPase binding"/>
    <property type="evidence" value="ECO:0007669"/>
    <property type="project" value="TreeGrafter"/>
</dbReference>
<evidence type="ECO:0000313" key="4">
    <source>
        <dbReference type="EMBL" id="CAD7281760.1"/>
    </source>
</evidence>
<evidence type="ECO:0000256" key="2">
    <source>
        <dbReference type="SAM" id="MobiDB-lite"/>
    </source>
</evidence>
<feature type="coiled-coil region" evidence="1">
    <location>
        <begin position="682"/>
        <end position="727"/>
    </location>
</feature>
<dbReference type="EMBL" id="CAJPEX010003152">
    <property type="protein sequence ID" value="CAG0921912.1"/>
    <property type="molecule type" value="Genomic_DNA"/>
</dbReference>
<dbReference type="Gene3D" id="1.10.220.60">
    <property type="entry name" value="GRIP domain"/>
    <property type="match status" value="1"/>
</dbReference>
<evidence type="ECO:0000259" key="3">
    <source>
        <dbReference type="PROSITE" id="PS50913"/>
    </source>
</evidence>
<dbReference type="AlphaFoldDB" id="A0A7R9BV22"/>
<dbReference type="PANTHER" id="PTHR19327">
    <property type="entry name" value="GOLGIN"/>
    <property type="match status" value="1"/>
</dbReference>
<feature type="coiled-coil region" evidence="1">
    <location>
        <begin position="193"/>
        <end position="408"/>
    </location>
</feature>
<feature type="coiled-coil region" evidence="1">
    <location>
        <begin position="510"/>
        <end position="537"/>
    </location>
</feature>
<evidence type="ECO:0000313" key="5">
    <source>
        <dbReference type="Proteomes" id="UP000678499"/>
    </source>
</evidence>
<name>A0A7R9BV22_9CRUS</name>
<dbReference type="PROSITE" id="PS50913">
    <property type="entry name" value="GRIP"/>
    <property type="match status" value="1"/>
</dbReference>
<dbReference type="GO" id="GO:0005794">
    <property type="term" value="C:Golgi apparatus"/>
    <property type="evidence" value="ECO:0007669"/>
    <property type="project" value="TreeGrafter"/>
</dbReference>
<dbReference type="Proteomes" id="UP000678499">
    <property type="component" value="Unassembled WGS sequence"/>
</dbReference>
<feature type="compositionally biased region" description="Basic residues" evidence="2">
    <location>
        <begin position="952"/>
        <end position="965"/>
    </location>
</feature>
<dbReference type="SUPFAM" id="SSF101283">
    <property type="entry name" value="GRIP domain"/>
    <property type="match status" value="1"/>
</dbReference>
<feature type="region of interest" description="Disordered" evidence="2">
    <location>
        <begin position="952"/>
        <end position="985"/>
    </location>
</feature>
<feature type="domain" description="GRIP" evidence="3">
    <location>
        <begin position="984"/>
        <end position="1031"/>
    </location>
</feature>
<protein>
    <recommendedName>
        <fullName evidence="3">GRIP domain-containing protein</fullName>
    </recommendedName>
</protein>
<feature type="coiled-coil region" evidence="1">
    <location>
        <begin position="134"/>
        <end position="168"/>
    </location>
</feature>
<proteinExistence type="predicted"/>
<sequence length="1115" mass="127471">MESRQAELSNKSSETQAPKTNGIDIDKILLEKIQVSDELRVARENLRTLRATYDGQVTDLTADIAKARQDTGRAESDLEYVRSELDRVLLECERWKSLATHNPIPEPGPDANKETTIANLRTELEIVNRAKTALACQLERKISVEKKCEELTKEMEEQKLVIDNLSLELDIVNKTKTVLEFHKSLDDTIESGYKQMKSEVDSLRSELALVNEAKTTLETQLETLRQEHHALNEALETQEIQFTRSLRLVTDECSSKSAEISVLGEKLESLSAERDDLNAQIVSLQQDLLLEQQTRDQLKNEFRNEATSISTSVAARDASIRQLENKLSEASQEKESVIQDLSKAQSTISQLRDECEKLSTELSALKRSQEASSSVSHTDDGVSVESQLETARADLKSAVERCKALQLESDTHKASMEAKDIAVAAMKDQLNALPLTKALEATNDELLSALRREMDRKNAYIDEMSAKIVTMERCNSELKAGKPQSLLKDFPAAKAHAENVSSAAVAREENILVEEIKQRYEKEIKALKEELRQKPATVSSTIGSDAEELLRRQLAECQTTCDARLESMAEEYERKLQHVLQQLDDNLSTQERQLRERYETDYSSKLRHECIDLETEYQRKLDRVNAQWEKRVAVSDTEFDPRIRCSRTPEASQVRILQTRIQDLQQALNASQISAMEGDEKDEIYQSRIRELVSRLAEMENEKLKLRGRLEAENKKHSEEIQSYIQTVQACFEQDPDLQKQVENVRKIHKRELLNMQAKLRSEYESKFLELKNKFEDKLHQVKESMQMNGSSTGTVVTPTRALSPISEMDDINQFSSIFSEFMQEARSINPENSNANNLPADGGYPDGLCDKVSILKSRAEQLYLMMRRDAVTAFEHEQKRNKELEEEWEDKLNAMEERHHHEIERLGEDYNAHKREMEYASQAAMAAVHSGTTSLDVLKQQLIEKTKEIHHLKKKHKSEMRHLKRSMDKGQKQRGSSGSDADEEDDTVKLEYLRDVLFQYMTGKNSKTLSRVIAAVVNFTPEQTDQVVDHEARRREGSIEIAECDKEPKSTQTLTKYERMRGEKGEAIHVPHQHQATAFLYSAEIEQKFRCIESIIEVVCNRIQANNVQQPEEA</sequence>
<reference evidence="4" key="1">
    <citation type="submission" date="2020-11" db="EMBL/GenBank/DDBJ databases">
        <authorList>
            <person name="Tran Van P."/>
        </authorList>
    </citation>
    <scope>NUCLEOTIDE SEQUENCE</scope>
</reference>
<organism evidence="4">
    <name type="scientific">Notodromas monacha</name>
    <dbReference type="NCBI Taxonomy" id="399045"/>
    <lineage>
        <taxon>Eukaryota</taxon>
        <taxon>Metazoa</taxon>
        <taxon>Ecdysozoa</taxon>
        <taxon>Arthropoda</taxon>
        <taxon>Crustacea</taxon>
        <taxon>Oligostraca</taxon>
        <taxon>Ostracoda</taxon>
        <taxon>Podocopa</taxon>
        <taxon>Podocopida</taxon>
        <taxon>Cypridocopina</taxon>
        <taxon>Cypridoidea</taxon>
        <taxon>Cyprididae</taxon>
        <taxon>Notodromas</taxon>
    </lineage>
</organism>
<dbReference type="Gene3D" id="1.10.287.1490">
    <property type="match status" value="1"/>
</dbReference>
<evidence type="ECO:0000256" key="1">
    <source>
        <dbReference type="SAM" id="Coils"/>
    </source>
</evidence>
<dbReference type="InterPro" id="IPR000237">
    <property type="entry name" value="GRIP_dom"/>
</dbReference>
<keyword evidence="1" id="KW-0175">Coiled coil</keyword>
<accession>A0A7R9BV22</accession>
<feature type="coiled-coil region" evidence="1">
    <location>
        <begin position="868"/>
        <end position="899"/>
    </location>
</feature>
<dbReference type="SMART" id="SM00755">
    <property type="entry name" value="Grip"/>
    <property type="match status" value="1"/>
</dbReference>
<dbReference type="Pfam" id="PF01465">
    <property type="entry name" value="GRIP"/>
    <property type="match status" value="1"/>
</dbReference>